<proteinExistence type="predicted"/>
<feature type="region of interest" description="Disordered" evidence="1">
    <location>
        <begin position="1"/>
        <end position="402"/>
    </location>
</feature>
<keyword evidence="4" id="KW-1185">Reference proteome</keyword>
<keyword evidence="2" id="KW-0472">Membrane</keyword>
<feature type="compositionally biased region" description="Polar residues" evidence="1">
    <location>
        <begin position="1287"/>
        <end position="1309"/>
    </location>
</feature>
<feature type="compositionally biased region" description="Low complexity" evidence="1">
    <location>
        <begin position="86"/>
        <end position="101"/>
    </location>
</feature>
<dbReference type="EMBL" id="CP144108">
    <property type="protein sequence ID" value="WWC92744.1"/>
    <property type="molecule type" value="Genomic_DNA"/>
</dbReference>
<feature type="compositionally biased region" description="Polar residues" evidence="1">
    <location>
        <begin position="947"/>
        <end position="964"/>
    </location>
</feature>
<feature type="compositionally biased region" description="Basic and acidic residues" evidence="1">
    <location>
        <begin position="646"/>
        <end position="667"/>
    </location>
</feature>
<feature type="region of interest" description="Disordered" evidence="1">
    <location>
        <begin position="1251"/>
        <end position="1345"/>
    </location>
</feature>
<feature type="compositionally biased region" description="Basic residues" evidence="1">
    <location>
        <begin position="282"/>
        <end position="292"/>
    </location>
</feature>
<feature type="compositionally biased region" description="Polar residues" evidence="1">
    <location>
        <begin position="1"/>
        <end position="13"/>
    </location>
</feature>
<evidence type="ECO:0000256" key="2">
    <source>
        <dbReference type="SAM" id="Phobius"/>
    </source>
</evidence>
<feature type="compositionally biased region" description="Low complexity" evidence="1">
    <location>
        <begin position="208"/>
        <end position="220"/>
    </location>
</feature>
<feature type="compositionally biased region" description="Basic and acidic residues" evidence="1">
    <location>
        <begin position="1254"/>
        <end position="1264"/>
    </location>
</feature>
<feature type="transmembrane region" description="Helical" evidence="2">
    <location>
        <begin position="1564"/>
        <end position="1582"/>
    </location>
</feature>
<feature type="region of interest" description="Disordered" evidence="1">
    <location>
        <begin position="996"/>
        <end position="1080"/>
    </location>
</feature>
<dbReference type="Proteomes" id="UP001355207">
    <property type="component" value="Chromosome 11"/>
</dbReference>
<feature type="compositionally biased region" description="Low complexity" evidence="1">
    <location>
        <begin position="141"/>
        <end position="160"/>
    </location>
</feature>
<feature type="compositionally biased region" description="Polar residues" evidence="1">
    <location>
        <begin position="185"/>
        <end position="199"/>
    </location>
</feature>
<accession>A0AAX4K5S9</accession>
<feature type="compositionally biased region" description="Low complexity" evidence="1">
    <location>
        <begin position="18"/>
        <end position="27"/>
    </location>
</feature>
<feature type="compositionally biased region" description="Basic and acidic residues" evidence="1">
    <location>
        <begin position="1009"/>
        <end position="1020"/>
    </location>
</feature>
<gene>
    <name evidence="3" type="ORF">L201_007703</name>
</gene>
<feature type="compositionally biased region" description="Polar residues" evidence="1">
    <location>
        <begin position="791"/>
        <end position="803"/>
    </location>
</feature>
<feature type="compositionally biased region" description="Polar residues" evidence="1">
    <location>
        <begin position="36"/>
        <end position="58"/>
    </location>
</feature>
<protein>
    <submittedName>
        <fullName evidence="3">Uncharacterized protein</fullName>
    </submittedName>
</protein>
<evidence type="ECO:0000256" key="1">
    <source>
        <dbReference type="SAM" id="MobiDB-lite"/>
    </source>
</evidence>
<feature type="compositionally biased region" description="Basic and acidic residues" evidence="1">
    <location>
        <begin position="609"/>
        <end position="621"/>
    </location>
</feature>
<feature type="compositionally biased region" description="Polar residues" evidence="1">
    <location>
        <begin position="1021"/>
        <end position="1064"/>
    </location>
</feature>
<feature type="compositionally biased region" description="Polar residues" evidence="1">
    <location>
        <begin position="1505"/>
        <end position="1514"/>
    </location>
</feature>
<dbReference type="RefSeq" id="XP_066079506.1">
    <property type="nucleotide sequence ID" value="XM_066223409.1"/>
</dbReference>
<feature type="region of interest" description="Disordered" evidence="1">
    <location>
        <begin position="1489"/>
        <end position="1514"/>
    </location>
</feature>
<feature type="compositionally biased region" description="Polar residues" evidence="1">
    <location>
        <begin position="771"/>
        <end position="782"/>
    </location>
</feature>
<feature type="region of interest" description="Disordered" evidence="1">
    <location>
        <begin position="900"/>
        <end position="925"/>
    </location>
</feature>
<feature type="compositionally biased region" description="Basic and acidic residues" evidence="1">
    <location>
        <begin position="376"/>
        <end position="399"/>
    </location>
</feature>
<feature type="compositionally biased region" description="Polar residues" evidence="1">
    <location>
        <begin position="224"/>
        <end position="244"/>
    </location>
</feature>
<feature type="compositionally biased region" description="Polar residues" evidence="1">
    <location>
        <begin position="112"/>
        <end position="122"/>
    </location>
</feature>
<feature type="region of interest" description="Disordered" evidence="1">
    <location>
        <begin position="751"/>
        <end position="838"/>
    </location>
</feature>
<keyword evidence="2" id="KW-1133">Transmembrane helix</keyword>
<dbReference type="GeneID" id="91098371"/>
<feature type="region of interest" description="Disordered" evidence="1">
    <location>
        <begin position="941"/>
        <end position="976"/>
    </location>
</feature>
<feature type="compositionally biased region" description="Basic and acidic residues" evidence="1">
    <location>
        <begin position="751"/>
        <end position="770"/>
    </location>
</feature>
<reference evidence="3 4" key="1">
    <citation type="submission" date="2024-01" db="EMBL/GenBank/DDBJ databases">
        <title>Comparative genomics of Cryptococcus and Kwoniella reveals pathogenesis evolution and contrasting modes of karyotype evolution via chromosome fusion or intercentromeric recombination.</title>
        <authorList>
            <person name="Coelho M.A."/>
            <person name="David-Palma M."/>
            <person name="Shea T."/>
            <person name="Bowers K."/>
            <person name="McGinley-Smith S."/>
            <person name="Mohammad A.W."/>
            <person name="Gnirke A."/>
            <person name="Yurkov A.M."/>
            <person name="Nowrousian M."/>
            <person name="Sun S."/>
            <person name="Cuomo C.A."/>
            <person name="Heitman J."/>
        </authorList>
    </citation>
    <scope>NUCLEOTIDE SEQUENCE [LARGE SCALE GENOMIC DNA]</scope>
    <source>
        <strain evidence="3 4">CBS 6074</strain>
    </source>
</reference>
<feature type="compositionally biased region" description="Polar residues" evidence="1">
    <location>
        <begin position="300"/>
        <end position="369"/>
    </location>
</feature>
<organism evidence="3 4">
    <name type="scientific">Kwoniella dendrophila CBS 6074</name>
    <dbReference type="NCBI Taxonomy" id="1295534"/>
    <lineage>
        <taxon>Eukaryota</taxon>
        <taxon>Fungi</taxon>
        <taxon>Dikarya</taxon>
        <taxon>Basidiomycota</taxon>
        <taxon>Agaricomycotina</taxon>
        <taxon>Tremellomycetes</taxon>
        <taxon>Tremellales</taxon>
        <taxon>Cryptococcaceae</taxon>
        <taxon>Kwoniella</taxon>
    </lineage>
</organism>
<keyword evidence="2" id="KW-0812">Transmembrane</keyword>
<feature type="region of interest" description="Disordered" evidence="1">
    <location>
        <begin position="464"/>
        <end position="667"/>
    </location>
</feature>
<sequence length="1585" mass="176675">MPANQESDTTASAAETRPPAMASSSTRAPPPPPLFSLNSDSTTNSIVNGISRSTTPTSIHRRPHSDSVSSKNSSVHFDLEDQSQLTSTSNKPSSPSRQSSNHPIKASLPNGLVNSPTINTYQPVHPSNLHTSTIPSPPKSAPLLSTHPSSSSMMNQSISNEPSSSNRPGFPKTHSSQDRRVWSETLPQNTRNRSGSVINQGKRPSRVTGGFETSSSGSEESSTDQSTKDTGTGTNTPGTMSMSENAVAGPSRPRAKSLLGPTGRERQSSDASGASRDAKRRREEHKRPKRRSSKEPLPQPSSRMVSYRSNGTSSPPKITPQLPQSRSDSYFGYQNGSSPRSSRTPTAKSSPLIESTIPMPNNKSSQLSRGRSLVMLKERSTSSEGHEQLEQKGKAKEIPNKSGDLASSLGLGIGGMQDMALNPEQLRNLLSDSDISSALRLMNSPHVPASRPANVNDWSNSVFFSPPNTRPPSPGHEQPKHHSPYLVSAPPALTTSDNHGRGRTMSVASSVAPPLHSTWGSSPRQRHSMESHASPELSAIHRRRASSKAGMLSENQGGGHVPFTHHLPVPQVDQGSPERELDDVSDGLPAITEIDTASAPSRVLTQSDKSSKEGKEKEKKSRLSNIFLIGKKKPAVESNPHKHDHHLLQKDHRTDKQKEEDRIREKEKYEKDIERRRLEQERRDEELAQERRFRALTQVAAHPSAERRAYTAGAKLRAFYSHVFEGIEDPPKLNPLAIIRWRLKTEEQNEARERWEHHNQSRDHHSHQSDKSGVTNSTSPYNHHNHLGGNIHSSPMSVGSSNKLGARKSIESSRSVSLGSLGKFKDNSPNQRHKDNRNRYERGWGFSVDDIMAYKVAKGHVNYFIPPRRSLPDVDVMTEDERGFSPSPQADTSRDYLAAAENRKDDQSSLAGSSKKSHVHKTGVKTASNVSLMNVEGMLGDGDVPLSRSTSIETGGKSSVPQKNRLTHRTHQSLSAVGQTSLTHALKQPFEKLSHVAKKQRNLSGPSKNEGETHHIEHHQSPVQNTARSDSAPSPYASSVQHQNQPFTPMSNRPSRTTINSSAPRNKENGIFRRYGPTAGGAESFTDEELLSTKDKEFHLRKLFLKGQKVLSSSFDIDHSRRSIANSTVDLVTLKQNEREKELLALEAALMRESAFRERQAEASRKTQLEIEARERIRKLENEIYAERVQHLDTARQKLQNVTDNISIVDDAIRQYLYQIDFLADGTSIACDIDVDWSSAQPLRATYGNTSRIKPLDEDEHRDTLPPMRSFTDSHNSGSDLPRRQRTNSFSTRKARSQSIANGGNNNNMPRRKGSLNASLVPIHHTGNTRHQPRRTYLDPSGMDRVDPVKQTELVLSYAREKIQDMFKEKLKTNEELELYLNKIDGLIKRKENVRKWTREKLELTKSKKSQLDQLYRQDSSKNNGLAVSLFVLRDNIINTSIQIVGGIIKTLYYFYSQIKGELWFFVKWLNPCSYWCIMRRKTNDSHNQIGSNGINHKNHNENNDPSVKSNGIPQKISNDKTDILDDFGSAPTPPAISEDKDRFNLNSYNKLPLNEDEERRPPYLVPLLVMVLAIIFGFYYSSRK</sequence>
<evidence type="ECO:0000313" key="3">
    <source>
        <dbReference type="EMBL" id="WWC92744.1"/>
    </source>
</evidence>
<name>A0AAX4K5S9_9TREE</name>
<evidence type="ECO:0000313" key="4">
    <source>
        <dbReference type="Proteomes" id="UP001355207"/>
    </source>
</evidence>